<dbReference type="EMBL" id="FXUL01000008">
    <property type="protein sequence ID" value="SMP62468.1"/>
    <property type="molecule type" value="Genomic_DNA"/>
</dbReference>
<dbReference type="InterPro" id="IPR011041">
    <property type="entry name" value="Quinoprot_gluc/sorb_DH_b-prop"/>
</dbReference>
<gene>
    <name evidence="4" type="ORF">SAMN06295970_108126</name>
</gene>
<feature type="domain" description="Glucose/Sorbosone dehydrogenase" evidence="3">
    <location>
        <begin position="80"/>
        <end position="378"/>
    </location>
</feature>
<feature type="compositionally biased region" description="Low complexity" evidence="1">
    <location>
        <begin position="34"/>
        <end position="53"/>
    </location>
</feature>
<evidence type="ECO:0000256" key="2">
    <source>
        <dbReference type="SAM" id="SignalP"/>
    </source>
</evidence>
<evidence type="ECO:0000313" key="5">
    <source>
        <dbReference type="Proteomes" id="UP001158049"/>
    </source>
</evidence>
<dbReference type="SUPFAM" id="SSF50952">
    <property type="entry name" value="Soluble quinoprotein glucose dehydrogenase"/>
    <property type="match status" value="1"/>
</dbReference>
<sequence length="419" mass="43934">MTTTALHVLKLQLALSLLVLAGCGGGSGGGGTGAADTSGASQEAAQPAPASPAAPAATTVPVLGLQRVATGLSSPLLLIAPKDDPRLFVVERGGSIRVLRDGALLPTPFLDIRRSTTTDGERGLLSMAFDPQYQANGFFYLYFTDLNGDIAIERYRVSATDPDVADPSSRLRIISIPHPAFSNHNGGLVSFGPDGFLYIGTGDGGGAFDPGGNAQNLGVLLGKLLRIDVSRSTASQPYSIPASNPFVNHGGRRAEIWAYGLRNPWRYAFDATDKLLYVADVGQSAREEVNVVGVDQAGANYGWNRMEGSVCTAGGPCTSQGSVLPALDYAHDAASGNACSIIGGFTYRGAAIPELRGTYLYSDLCAGWLKGFRYQNGAATGQVDFRITGAGTILSFGEDSLRELYLLTAEGSVYRIVRQ</sequence>
<evidence type="ECO:0000256" key="1">
    <source>
        <dbReference type="SAM" id="MobiDB-lite"/>
    </source>
</evidence>
<dbReference type="InterPro" id="IPR011042">
    <property type="entry name" value="6-blade_b-propeller_TolB-like"/>
</dbReference>
<feature type="region of interest" description="Disordered" evidence="1">
    <location>
        <begin position="29"/>
        <end position="53"/>
    </location>
</feature>
<dbReference type="PANTHER" id="PTHR19328:SF75">
    <property type="entry name" value="ALDOSE SUGAR DEHYDROGENASE YLII"/>
    <property type="match status" value="1"/>
</dbReference>
<feature type="chain" id="PRO_5046052977" description="Glucose/Sorbosone dehydrogenase domain-containing protein" evidence="2">
    <location>
        <begin position="22"/>
        <end position="419"/>
    </location>
</feature>
<dbReference type="Pfam" id="PF07995">
    <property type="entry name" value="GSDH"/>
    <property type="match status" value="1"/>
</dbReference>
<evidence type="ECO:0000259" key="3">
    <source>
        <dbReference type="Pfam" id="PF07995"/>
    </source>
</evidence>
<dbReference type="PANTHER" id="PTHR19328">
    <property type="entry name" value="HEDGEHOG-INTERACTING PROTEIN"/>
    <property type="match status" value="1"/>
</dbReference>
<proteinExistence type="predicted"/>
<name>A0ABY1Q9A3_9BURK</name>
<organism evidence="4 5">
    <name type="scientific">Noviherbaspirillum suwonense</name>
    <dbReference type="NCBI Taxonomy" id="1224511"/>
    <lineage>
        <taxon>Bacteria</taxon>
        <taxon>Pseudomonadati</taxon>
        <taxon>Pseudomonadota</taxon>
        <taxon>Betaproteobacteria</taxon>
        <taxon>Burkholderiales</taxon>
        <taxon>Oxalobacteraceae</taxon>
        <taxon>Noviherbaspirillum</taxon>
    </lineage>
</organism>
<dbReference type="Gene3D" id="2.120.10.30">
    <property type="entry name" value="TolB, C-terminal domain"/>
    <property type="match status" value="1"/>
</dbReference>
<evidence type="ECO:0000313" key="4">
    <source>
        <dbReference type="EMBL" id="SMP62468.1"/>
    </source>
</evidence>
<reference evidence="4 5" key="1">
    <citation type="submission" date="2017-05" db="EMBL/GenBank/DDBJ databases">
        <authorList>
            <person name="Varghese N."/>
            <person name="Submissions S."/>
        </authorList>
    </citation>
    <scope>NUCLEOTIDE SEQUENCE [LARGE SCALE GENOMIC DNA]</scope>
    <source>
        <strain evidence="4 5">DSM 26001</strain>
    </source>
</reference>
<dbReference type="InterPro" id="IPR012938">
    <property type="entry name" value="Glc/Sorbosone_DH"/>
</dbReference>
<accession>A0ABY1Q9A3</accession>
<dbReference type="Proteomes" id="UP001158049">
    <property type="component" value="Unassembled WGS sequence"/>
</dbReference>
<dbReference type="RefSeq" id="WP_283442632.1">
    <property type="nucleotide sequence ID" value="NZ_FXUL01000008.1"/>
</dbReference>
<keyword evidence="2" id="KW-0732">Signal</keyword>
<keyword evidence="5" id="KW-1185">Reference proteome</keyword>
<protein>
    <recommendedName>
        <fullName evidence="3">Glucose/Sorbosone dehydrogenase domain-containing protein</fullName>
    </recommendedName>
</protein>
<feature type="signal peptide" evidence="2">
    <location>
        <begin position="1"/>
        <end position="21"/>
    </location>
</feature>
<comment type="caution">
    <text evidence="4">The sequence shown here is derived from an EMBL/GenBank/DDBJ whole genome shotgun (WGS) entry which is preliminary data.</text>
</comment>